<evidence type="ECO:0008006" key="3">
    <source>
        <dbReference type="Google" id="ProtNLM"/>
    </source>
</evidence>
<evidence type="ECO:0000313" key="1">
    <source>
        <dbReference type="EMBL" id="NGZ83359.1"/>
    </source>
</evidence>
<evidence type="ECO:0000313" key="2">
    <source>
        <dbReference type="Proteomes" id="UP000666369"/>
    </source>
</evidence>
<sequence length="151" mass="16217">MTPNSDQAARAAPPPGPGDAWRAVLRSATAAEFAAAFRADVFLEATVFNGRAIGPDALRAFFGATRDMYDSIAFTAQLDDGWQTLLTWQGGAFGNRPLHGATLLRYDAHGLIAGVTLFHAPLDMALACSAYLRRQLGDSLGREVDWHTTPL</sequence>
<dbReference type="Gene3D" id="3.10.450.50">
    <property type="match status" value="1"/>
</dbReference>
<keyword evidence="2" id="KW-1185">Reference proteome</keyword>
<dbReference type="SUPFAM" id="SSF54427">
    <property type="entry name" value="NTF2-like"/>
    <property type="match status" value="1"/>
</dbReference>
<comment type="caution">
    <text evidence="1">The sequence shown here is derived from an EMBL/GenBank/DDBJ whole genome shotgun (WGS) entry which is preliminary data.</text>
</comment>
<reference evidence="2" key="1">
    <citation type="submission" date="2023-07" db="EMBL/GenBank/DDBJ databases">
        <title>Duganella aceri sp. nov., isolated from tree sap.</title>
        <authorList>
            <person name="Kim I.S."/>
        </authorList>
    </citation>
    <scope>NUCLEOTIDE SEQUENCE [LARGE SCALE GENOMIC DNA]</scope>
    <source>
        <strain evidence="2">SAP-35</strain>
    </source>
</reference>
<dbReference type="RefSeq" id="WP_166098619.1">
    <property type="nucleotide sequence ID" value="NZ_JAADJT010000001.1"/>
</dbReference>
<dbReference type="InterPro" id="IPR032710">
    <property type="entry name" value="NTF2-like_dom_sf"/>
</dbReference>
<gene>
    <name evidence="1" type="ORF">GW587_03670</name>
</gene>
<dbReference type="Proteomes" id="UP000666369">
    <property type="component" value="Unassembled WGS sequence"/>
</dbReference>
<protein>
    <recommendedName>
        <fullName evidence="3">SnoaL-like domain-containing protein</fullName>
    </recommendedName>
</protein>
<dbReference type="EMBL" id="JAADJT010000001">
    <property type="protein sequence ID" value="NGZ83359.1"/>
    <property type="molecule type" value="Genomic_DNA"/>
</dbReference>
<accession>A0ABX0FFR1</accession>
<name>A0ABX0FFR1_9BURK</name>
<proteinExistence type="predicted"/>
<organism evidence="1 2">
    <name type="scientific">Duganella aceris</name>
    <dbReference type="NCBI Taxonomy" id="2703883"/>
    <lineage>
        <taxon>Bacteria</taxon>
        <taxon>Pseudomonadati</taxon>
        <taxon>Pseudomonadota</taxon>
        <taxon>Betaproteobacteria</taxon>
        <taxon>Burkholderiales</taxon>
        <taxon>Oxalobacteraceae</taxon>
        <taxon>Telluria group</taxon>
        <taxon>Duganella</taxon>
    </lineage>
</organism>